<proteinExistence type="inferred from homology"/>
<comment type="similarity">
    <text evidence="1">Belongs to the universal ribosomal protein uL10 family.</text>
</comment>
<dbReference type="GO" id="GO:0005840">
    <property type="term" value="C:ribosome"/>
    <property type="evidence" value="ECO:0007669"/>
    <property type="project" value="UniProtKB-KW"/>
</dbReference>
<evidence type="ECO:0000256" key="1">
    <source>
        <dbReference type="ARBA" id="ARBA00008889"/>
    </source>
</evidence>
<keyword evidence="2" id="KW-0687">Ribonucleoprotein</keyword>
<gene>
    <name evidence="2" type="ORF">M0813_28367</name>
</gene>
<dbReference type="EMBL" id="JAOAOG010000254">
    <property type="protein sequence ID" value="KAJ6235807.1"/>
    <property type="molecule type" value="Genomic_DNA"/>
</dbReference>
<sequence length="304" mass="35499">MINKKELIQKQKDYKTTLLSSLRSHPTGILFPSQNLNSDSIQKIRSYCKEIGEIFCTNNIDFQTTLKHFASENPGFQDLLGFVNDHQYLILLDLNPKIIKKIGLVKVKIELNKGETSPQDFILKRGPTTISQDYTSLFLECSIPVGHHYQKIYIPNDTIIVKKGETINEQKFELLELLDLDLQQNLKNIVQFFYHGNHASMRIINASDQLFKKMFNESFYDVYYISKILGYPIQPTMKFLFNTTLSEICSISVELNYKIKITEHILLQKREHERQIQLQREKQDLECSSSDGYTGEFINFFENF</sequence>
<evidence type="ECO:0000313" key="2">
    <source>
        <dbReference type="EMBL" id="KAJ6235807.1"/>
    </source>
</evidence>
<name>A0ABQ8XT75_9EUKA</name>
<comment type="caution">
    <text evidence="2">The sequence shown here is derived from an EMBL/GenBank/DDBJ whole genome shotgun (WGS) entry which is preliminary data.</text>
</comment>
<dbReference type="InterPro" id="IPR043141">
    <property type="entry name" value="Ribosomal_uL10-like_sf"/>
</dbReference>
<organism evidence="2 3">
    <name type="scientific">Anaeramoeba flamelloides</name>
    <dbReference type="NCBI Taxonomy" id="1746091"/>
    <lineage>
        <taxon>Eukaryota</taxon>
        <taxon>Metamonada</taxon>
        <taxon>Anaeramoebidae</taxon>
        <taxon>Anaeramoeba</taxon>
    </lineage>
</organism>
<dbReference type="Gene3D" id="3.30.70.1730">
    <property type="match status" value="1"/>
</dbReference>
<keyword evidence="2" id="KW-0689">Ribosomal protein</keyword>
<accession>A0ABQ8XT75</accession>
<evidence type="ECO:0000313" key="3">
    <source>
        <dbReference type="Proteomes" id="UP001150062"/>
    </source>
</evidence>
<dbReference type="InterPro" id="IPR043164">
    <property type="entry name" value="Ribosomal_uL10-like_insert_sf"/>
</dbReference>
<protein>
    <submittedName>
        <fullName evidence="2">60S ACIDIC ribosomal protein P0</fullName>
    </submittedName>
</protein>
<reference evidence="2" key="1">
    <citation type="submission" date="2022-08" db="EMBL/GenBank/DDBJ databases">
        <title>Novel sulfate-reducing endosymbionts in the free-living metamonad Anaeramoeba.</title>
        <authorList>
            <person name="Jerlstrom-Hultqvist J."/>
            <person name="Cepicka I."/>
            <person name="Gallot-Lavallee L."/>
            <person name="Salas-Leiva D."/>
            <person name="Curtis B.A."/>
            <person name="Zahonova K."/>
            <person name="Pipaliya S."/>
            <person name="Dacks J."/>
            <person name="Roger A.J."/>
        </authorList>
    </citation>
    <scope>NUCLEOTIDE SEQUENCE</scope>
    <source>
        <strain evidence="2">Schooner1</strain>
    </source>
</reference>
<dbReference type="Proteomes" id="UP001150062">
    <property type="component" value="Unassembled WGS sequence"/>
</dbReference>
<dbReference type="Gene3D" id="3.90.105.20">
    <property type="match status" value="1"/>
</dbReference>
<keyword evidence="3" id="KW-1185">Reference proteome</keyword>